<sequence>MKQWIVVLFFVIVGLTVMIGNQISHTTQNF</sequence>
<evidence type="ECO:0000313" key="2">
    <source>
        <dbReference type="Proteomes" id="UP001549097"/>
    </source>
</evidence>
<name>A0ABV2LII9_9BACL</name>
<protein>
    <submittedName>
        <fullName evidence="1">Uncharacterized protein</fullName>
    </submittedName>
</protein>
<organism evidence="1 2">
    <name type="scientific">Fictibacillus halophilus</name>
    <dbReference type="NCBI Taxonomy" id="1610490"/>
    <lineage>
        <taxon>Bacteria</taxon>
        <taxon>Bacillati</taxon>
        <taxon>Bacillota</taxon>
        <taxon>Bacilli</taxon>
        <taxon>Bacillales</taxon>
        <taxon>Fictibacillaceae</taxon>
        <taxon>Fictibacillus</taxon>
    </lineage>
</organism>
<keyword evidence="2" id="KW-1185">Reference proteome</keyword>
<comment type="caution">
    <text evidence="1">The sequence shown here is derived from an EMBL/GenBank/DDBJ whole genome shotgun (WGS) entry which is preliminary data.</text>
</comment>
<evidence type="ECO:0000313" key="1">
    <source>
        <dbReference type="EMBL" id="MET3728406.1"/>
    </source>
</evidence>
<proteinExistence type="predicted"/>
<accession>A0ABV2LII9</accession>
<reference evidence="1 2" key="1">
    <citation type="submission" date="2024-06" db="EMBL/GenBank/DDBJ databases">
        <title>Genomic Encyclopedia of Type Strains, Phase IV (KMG-IV): sequencing the most valuable type-strain genomes for metagenomic binning, comparative biology and taxonomic classification.</title>
        <authorList>
            <person name="Goeker M."/>
        </authorList>
    </citation>
    <scope>NUCLEOTIDE SEQUENCE [LARGE SCALE GENOMIC DNA]</scope>
    <source>
        <strain evidence="1 2">DSM 100124</strain>
    </source>
</reference>
<dbReference type="EMBL" id="JBEPMP010000001">
    <property type="protein sequence ID" value="MET3728406.1"/>
    <property type="molecule type" value="Genomic_DNA"/>
</dbReference>
<dbReference type="Proteomes" id="UP001549097">
    <property type="component" value="Unassembled WGS sequence"/>
</dbReference>
<gene>
    <name evidence="1" type="ORF">ABID52_001987</name>
</gene>